<dbReference type="InterPro" id="IPR002172">
    <property type="entry name" value="LDrepeatLR_classA_rpt"/>
</dbReference>
<reference evidence="4 5" key="1">
    <citation type="submission" date="2024-08" db="EMBL/GenBank/DDBJ databases">
        <authorList>
            <person name="Cucini C."/>
            <person name="Frati F."/>
        </authorList>
    </citation>
    <scope>NUCLEOTIDE SEQUENCE [LARGE SCALE GENOMIC DNA]</scope>
</reference>
<evidence type="ECO:0000256" key="1">
    <source>
        <dbReference type="ARBA" id="ARBA00023157"/>
    </source>
</evidence>
<evidence type="ECO:0000313" key="4">
    <source>
        <dbReference type="EMBL" id="CAL8073650.1"/>
    </source>
</evidence>
<keyword evidence="3" id="KW-0472">Membrane</keyword>
<sequence>MQNIIAVDIWKRRSINHKHGFSSSSWCFVPLALFALTCAVLTFTVQTAEARYPEQFLESVEVCAAGSFGTFGILNKKKIRLANFPNNTVSVKITRWEDLYASFYNYRCKFQVTAPKNMGVMVVIQSMAMRTRKRLSCRDYIQFQQDDGVKSGQICGSVDSSDSSKVPATIIGPRQFHDPKGELDVTFFTDARDDDDEDENPIALHLIFTAYRECTPALINSNAVRQCSSLRSHSCISSSLFCDGAINCGFNDEEFGSDEQSCGAVSSRDNEEVDHTISIYVFAITTVATLVIVVIFSLIVCCCLRKFAKQRRSGDTMYTQSGNSPLHHHSQHLHHNHHTGLGPDIIRLDTTGPTAPLRSTEPSPEKFPVVDIDQPPPYDALFPSAKPAWKSSKKH</sequence>
<protein>
    <recommendedName>
        <fullName evidence="6">CUB domain-containing protein</fullName>
    </recommendedName>
</protein>
<accession>A0ABP1PQP1</accession>
<dbReference type="CDD" id="cd00112">
    <property type="entry name" value="LDLa"/>
    <property type="match status" value="1"/>
</dbReference>
<feature type="compositionally biased region" description="Basic residues" evidence="2">
    <location>
        <begin position="326"/>
        <end position="338"/>
    </location>
</feature>
<keyword evidence="3" id="KW-1133">Transmembrane helix</keyword>
<evidence type="ECO:0000313" key="5">
    <source>
        <dbReference type="Proteomes" id="UP001642540"/>
    </source>
</evidence>
<name>A0ABP1PQP1_9HEXA</name>
<keyword evidence="1" id="KW-1015">Disulfide bond</keyword>
<proteinExistence type="predicted"/>
<keyword evidence="5" id="KW-1185">Reference proteome</keyword>
<gene>
    <name evidence="4" type="ORF">ODALV1_LOCUS2664</name>
</gene>
<evidence type="ECO:0000256" key="3">
    <source>
        <dbReference type="SAM" id="Phobius"/>
    </source>
</evidence>
<evidence type="ECO:0008006" key="6">
    <source>
        <dbReference type="Google" id="ProtNLM"/>
    </source>
</evidence>
<comment type="caution">
    <text evidence="4">The sequence shown here is derived from an EMBL/GenBank/DDBJ whole genome shotgun (WGS) entry which is preliminary data.</text>
</comment>
<feature type="region of interest" description="Disordered" evidence="2">
    <location>
        <begin position="315"/>
        <end position="395"/>
    </location>
</feature>
<feature type="compositionally biased region" description="Low complexity" evidence="2">
    <location>
        <begin position="383"/>
        <end position="395"/>
    </location>
</feature>
<feature type="transmembrane region" description="Helical" evidence="3">
    <location>
        <begin position="277"/>
        <end position="304"/>
    </location>
</feature>
<keyword evidence="3" id="KW-0812">Transmembrane</keyword>
<dbReference type="EMBL" id="CAXLJM020000007">
    <property type="protein sequence ID" value="CAL8073650.1"/>
    <property type="molecule type" value="Genomic_DNA"/>
</dbReference>
<evidence type="ECO:0000256" key="2">
    <source>
        <dbReference type="SAM" id="MobiDB-lite"/>
    </source>
</evidence>
<feature type="transmembrane region" description="Helical" evidence="3">
    <location>
        <begin position="21"/>
        <end position="45"/>
    </location>
</feature>
<dbReference type="Proteomes" id="UP001642540">
    <property type="component" value="Unassembled WGS sequence"/>
</dbReference>
<organism evidence="4 5">
    <name type="scientific">Orchesella dallaii</name>
    <dbReference type="NCBI Taxonomy" id="48710"/>
    <lineage>
        <taxon>Eukaryota</taxon>
        <taxon>Metazoa</taxon>
        <taxon>Ecdysozoa</taxon>
        <taxon>Arthropoda</taxon>
        <taxon>Hexapoda</taxon>
        <taxon>Collembola</taxon>
        <taxon>Entomobryomorpha</taxon>
        <taxon>Entomobryoidea</taxon>
        <taxon>Orchesellidae</taxon>
        <taxon>Orchesellinae</taxon>
        <taxon>Orchesella</taxon>
    </lineage>
</organism>